<evidence type="ECO:0000256" key="1">
    <source>
        <dbReference type="SAM" id="Coils"/>
    </source>
</evidence>
<feature type="compositionally biased region" description="Basic and acidic residues" evidence="2">
    <location>
        <begin position="14"/>
        <end position="28"/>
    </location>
</feature>
<accession>A0ABN7VJW2</accession>
<evidence type="ECO:0000313" key="4">
    <source>
        <dbReference type="Proteomes" id="UP000789901"/>
    </source>
</evidence>
<dbReference type="Proteomes" id="UP000789901">
    <property type="component" value="Unassembled WGS sequence"/>
</dbReference>
<name>A0ABN7VJW2_GIGMA</name>
<feature type="coiled-coil region" evidence="1">
    <location>
        <begin position="149"/>
        <end position="183"/>
    </location>
</feature>
<feature type="compositionally biased region" description="Polar residues" evidence="2">
    <location>
        <begin position="111"/>
        <end position="120"/>
    </location>
</feature>
<keyword evidence="4" id="KW-1185">Reference proteome</keyword>
<feature type="compositionally biased region" description="Basic residues" evidence="2">
    <location>
        <begin position="1"/>
        <end position="10"/>
    </location>
</feature>
<feature type="region of interest" description="Disordered" evidence="2">
    <location>
        <begin position="58"/>
        <end position="120"/>
    </location>
</feature>
<gene>
    <name evidence="3" type="ORF">GMARGA_LOCUS19480</name>
</gene>
<evidence type="ECO:0000313" key="3">
    <source>
        <dbReference type="EMBL" id="CAG8779163.1"/>
    </source>
</evidence>
<protein>
    <submittedName>
        <fullName evidence="3">5993_t:CDS:1</fullName>
    </submittedName>
</protein>
<organism evidence="3 4">
    <name type="scientific">Gigaspora margarita</name>
    <dbReference type="NCBI Taxonomy" id="4874"/>
    <lineage>
        <taxon>Eukaryota</taxon>
        <taxon>Fungi</taxon>
        <taxon>Fungi incertae sedis</taxon>
        <taxon>Mucoromycota</taxon>
        <taxon>Glomeromycotina</taxon>
        <taxon>Glomeromycetes</taxon>
        <taxon>Diversisporales</taxon>
        <taxon>Gigasporaceae</taxon>
        <taxon>Gigaspora</taxon>
    </lineage>
</organism>
<feature type="region of interest" description="Disordered" evidence="2">
    <location>
        <begin position="1"/>
        <end position="28"/>
    </location>
</feature>
<feature type="non-terminal residue" evidence="3">
    <location>
        <position position="1"/>
    </location>
</feature>
<evidence type="ECO:0000256" key="2">
    <source>
        <dbReference type="SAM" id="MobiDB-lite"/>
    </source>
</evidence>
<keyword evidence="1" id="KW-0175">Coiled coil</keyword>
<comment type="caution">
    <text evidence="3">The sequence shown here is derived from an EMBL/GenBank/DDBJ whole genome shotgun (WGS) entry which is preliminary data.</text>
</comment>
<feature type="compositionally biased region" description="Basic and acidic residues" evidence="2">
    <location>
        <begin position="58"/>
        <end position="71"/>
    </location>
</feature>
<sequence>RAKLKRKGVKGNRSYRDSRDSKTTQEKVFRPRLVTKQGMDITKEFEVAQEIYAERLSKQDEETAQKIEGTKKIKRKHTMKGWNEMESEQNKGDTQVEEMTSEVTEIKTNTDIEMDMTSPQSDIEVTEAKTTGVGTEDQQTSDLSLAENVQLMEMDLQWEQRLAERLEAELKKNAQEKVLKDKEVQKVSYSAKIRELLE</sequence>
<reference evidence="3 4" key="1">
    <citation type="submission" date="2021-06" db="EMBL/GenBank/DDBJ databases">
        <authorList>
            <person name="Kallberg Y."/>
            <person name="Tangrot J."/>
            <person name="Rosling A."/>
        </authorList>
    </citation>
    <scope>NUCLEOTIDE SEQUENCE [LARGE SCALE GENOMIC DNA]</scope>
    <source>
        <strain evidence="3 4">120-4 pot B 10/14</strain>
    </source>
</reference>
<dbReference type="EMBL" id="CAJVQB010016280">
    <property type="protein sequence ID" value="CAG8779163.1"/>
    <property type="molecule type" value="Genomic_DNA"/>
</dbReference>
<proteinExistence type="predicted"/>